<dbReference type="InterPro" id="IPR025242">
    <property type="entry name" value="DUF4193"/>
</dbReference>
<protein>
    <recommendedName>
        <fullName evidence="4">DUF4193 domain-containing protein</fullName>
    </recommendedName>
</protein>
<dbReference type="AlphaFoldDB" id="A0A916XBM2"/>
<organism evidence="2 3">
    <name type="scientific">Hoyosella rhizosphaerae</name>
    <dbReference type="NCBI Taxonomy" id="1755582"/>
    <lineage>
        <taxon>Bacteria</taxon>
        <taxon>Bacillati</taxon>
        <taxon>Actinomycetota</taxon>
        <taxon>Actinomycetes</taxon>
        <taxon>Mycobacteriales</taxon>
        <taxon>Hoyosellaceae</taxon>
        <taxon>Hoyosella</taxon>
    </lineage>
</organism>
<evidence type="ECO:0000256" key="1">
    <source>
        <dbReference type="SAM" id="MobiDB-lite"/>
    </source>
</evidence>
<evidence type="ECO:0008006" key="4">
    <source>
        <dbReference type="Google" id="ProtNLM"/>
    </source>
</evidence>
<keyword evidence="3" id="KW-1185">Reference proteome</keyword>
<name>A0A916XBM2_9ACTN</name>
<reference evidence="2" key="1">
    <citation type="journal article" date="2014" name="Int. J. Syst. Evol. Microbiol.">
        <title>Complete genome sequence of Corynebacterium casei LMG S-19264T (=DSM 44701T), isolated from a smear-ripened cheese.</title>
        <authorList>
            <consortium name="US DOE Joint Genome Institute (JGI-PGF)"/>
            <person name="Walter F."/>
            <person name="Albersmeier A."/>
            <person name="Kalinowski J."/>
            <person name="Ruckert C."/>
        </authorList>
    </citation>
    <scope>NUCLEOTIDE SEQUENCE</scope>
    <source>
        <strain evidence="2">CGMCC 1.15478</strain>
    </source>
</reference>
<accession>A0A916XBM2</accession>
<dbReference type="Pfam" id="PF13834">
    <property type="entry name" value="DUF4193"/>
    <property type="match status" value="1"/>
</dbReference>
<reference evidence="2" key="2">
    <citation type="submission" date="2020-09" db="EMBL/GenBank/DDBJ databases">
        <authorList>
            <person name="Sun Q."/>
            <person name="Zhou Y."/>
        </authorList>
    </citation>
    <scope>NUCLEOTIDE SEQUENCE</scope>
    <source>
        <strain evidence="2">CGMCC 1.15478</strain>
    </source>
</reference>
<feature type="region of interest" description="Disordered" evidence="1">
    <location>
        <begin position="64"/>
        <end position="98"/>
    </location>
</feature>
<evidence type="ECO:0000313" key="2">
    <source>
        <dbReference type="EMBL" id="GGC59812.1"/>
    </source>
</evidence>
<sequence>MGIYRFGHKTSDWYVTHPHTYSVPVHNSNVNVDGRIGNAWSLSRVTHGAGISVWQQRKWIGDEGMPTDYDAPRRSDADELSEGSLDELTSRRGEAQSAVVDIDDSDTAESFELPGADLSGEELSVRVVPKQADEFTCTQCFLVFHRSRLASTENGEQICQDCI</sequence>
<gene>
    <name evidence="2" type="ORF">GCM10011410_10300</name>
</gene>
<dbReference type="EMBL" id="BMJH01000001">
    <property type="protein sequence ID" value="GGC59812.1"/>
    <property type="molecule type" value="Genomic_DNA"/>
</dbReference>
<dbReference type="Proteomes" id="UP000641514">
    <property type="component" value="Unassembled WGS sequence"/>
</dbReference>
<comment type="caution">
    <text evidence="2">The sequence shown here is derived from an EMBL/GenBank/DDBJ whole genome shotgun (WGS) entry which is preliminary data.</text>
</comment>
<proteinExistence type="predicted"/>
<evidence type="ECO:0000313" key="3">
    <source>
        <dbReference type="Proteomes" id="UP000641514"/>
    </source>
</evidence>